<dbReference type="InterPro" id="IPR033412">
    <property type="entry name" value="PFOR_II"/>
</dbReference>
<evidence type="ECO:0000256" key="1">
    <source>
        <dbReference type="ARBA" id="ARBA00023002"/>
    </source>
</evidence>
<dbReference type="EMBL" id="VSSQ01000207">
    <property type="protein sequence ID" value="MPL85559.1"/>
    <property type="molecule type" value="Genomic_DNA"/>
</dbReference>
<dbReference type="InterPro" id="IPR002880">
    <property type="entry name" value="Pyrv_Fd/Flavodoxin_OxRdtase_N"/>
</dbReference>
<dbReference type="NCBIfam" id="NF006412">
    <property type="entry name" value="PRK08659.1"/>
    <property type="match status" value="1"/>
</dbReference>
<dbReference type="AlphaFoldDB" id="A0A644V2K2"/>
<gene>
    <name evidence="4" type="primary">korA_15</name>
    <name evidence="4" type="ORF">SDC9_31529</name>
</gene>
<protein>
    <submittedName>
        <fullName evidence="4">2-oxoglutarate oxidoreductase subunit KorA</fullName>
        <ecNumber evidence="4">1.2.7.3</ecNumber>
    </submittedName>
</protein>
<evidence type="ECO:0000259" key="3">
    <source>
        <dbReference type="Pfam" id="PF17147"/>
    </source>
</evidence>
<dbReference type="Pfam" id="PF01855">
    <property type="entry name" value="POR_N"/>
    <property type="match status" value="1"/>
</dbReference>
<feature type="domain" description="Pyruvate:ferredoxin oxidoreductase core" evidence="3">
    <location>
        <begin position="270"/>
        <end position="357"/>
    </location>
</feature>
<dbReference type="InterPro" id="IPR029061">
    <property type="entry name" value="THDP-binding"/>
</dbReference>
<keyword evidence="1 4" id="KW-0560">Oxidoreductase</keyword>
<reference evidence="4" key="1">
    <citation type="submission" date="2019-08" db="EMBL/GenBank/DDBJ databases">
        <authorList>
            <person name="Kucharzyk K."/>
            <person name="Murdoch R.W."/>
            <person name="Higgins S."/>
            <person name="Loffler F."/>
        </authorList>
    </citation>
    <scope>NUCLEOTIDE SEQUENCE</scope>
</reference>
<feature type="domain" description="Pyruvate flavodoxin/ferredoxin oxidoreductase pyrimidine binding" evidence="2">
    <location>
        <begin position="16"/>
        <end position="247"/>
    </location>
</feature>
<sequence>MTDKTDFLNGNVACAEGALAAGCRFFAGYPITPSTEVAERMAVRLPKIGGTFIQMEDELASAAAIIGGSWAGARTMTATSGPGFSLMMENIGYAAFTETPIVIVNVQRGGPSTGQPTMAAQGDMLQCRYGSHGDYSVIALSPSSVQEMYDLTVKAFNLADRFRTPVFVMTDETIGHMREKITLHSDVEIVPRRELKEGELPCAPDENGVPGFATFGMGHNVHITGLTHNDKGYPATDSAEVHEKLVRRQVRKIEDFRNEIADVDIINPDAELVFISYGAPTRTVRQLLHDVPDTYGHLNLRIVWPFPDESLLAFKNAKAFIIPEMNLGQIAKEVRQYTNIPIVAVPKLGGALHTTKELLKAAEIAKTVKKPVTEVCL</sequence>
<dbReference type="EC" id="1.2.7.3" evidence="4"/>
<dbReference type="CDD" id="cd07034">
    <property type="entry name" value="TPP_PYR_PFOR_IOR-alpha_like"/>
    <property type="match status" value="1"/>
</dbReference>
<accession>A0A644V2K2</accession>
<dbReference type="Gene3D" id="3.40.50.970">
    <property type="match status" value="1"/>
</dbReference>
<dbReference type="GO" id="GO:0006979">
    <property type="term" value="P:response to oxidative stress"/>
    <property type="evidence" value="ECO:0007669"/>
    <property type="project" value="TreeGrafter"/>
</dbReference>
<dbReference type="InterPro" id="IPR009014">
    <property type="entry name" value="Transketo_C/PFOR_II"/>
</dbReference>
<dbReference type="PANTHER" id="PTHR32154">
    <property type="entry name" value="PYRUVATE-FLAVODOXIN OXIDOREDUCTASE-RELATED"/>
    <property type="match status" value="1"/>
</dbReference>
<dbReference type="Gene3D" id="3.40.50.920">
    <property type="match status" value="1"/>
</dbReference>
<dbReference type="Pfam" id="PF17147">
    <property type="entry name" value="PFOR_II"/>
    <property type="match status" value="1"/>
</dbReference>
<dbReference type="SUPFAM" id="SSF52922">
    <property type="entry name" value="TK C-terminal domain-like"/>
    <property type="match status" value="1"/>
</dbReference>
<name>A0A644V2K2_9ZZZZ</name>
<comment type="caution">
    <text evidence="4">The sequence shown here is derived from an EMBL/GenBank/DDBJ whole genome shotgun (WGS) entry which is preliminary data.</text>
</comment>
<dbReference type="GO" id="GO:0047553">
    <property type="term" value="F:2-oxoglutarate synthase activity"/>
    <property type="evidence" value="ECO:0007669"/>
    <property type="project" value="UniProtKB-EC"/>
</dbReference>
<dbReference type="SUPFAM" id="SSF52518">
    <property type="entry name" value="Thiamin diphosphate-binding fold (THDP-binding)"/>
    <property type="match status" value="1"/>
</dbReference>
<evidence type="ECO:0000259" key="2">
    <source>
        <dbReference type="Pfam" id="PF01855"/>
    </source>
</evidence>
<dbReference type="FunFam" id="3.40.50.970:FF:000022">
    <property type="entry name" value="2-oxoglutarate ferredoxin oxidoreductase alpha subunit"/>
    <property type="match status" value="1"/>
</dbReference>
<evidence type="ECO:0000313" key="4">
    <source>
        <dbReference type="EMBL" id="MPL85559.1"/>
    </source>
</evidence>
<dbReference type="InterPro" id="IPR050722">
    <property type="entry name" value="Pyruvate:ferred/Flavod_OxRd"/>
</dbReference>
<proteinExistence type="predicted"/>
<dbReference type="PANTHER" id="PTHR32154:SF14">
    <property type="entry name" value="2-OXOGLUTARATE SYNTHASE SUBUNIT KORA"/>
    <property type="match status" value="1"/>
</dbReference>
<organism evidence="4">
    <name type="scientific">bioreactor metagenome</name>
    <dbReference type="NCBI Taxonomy" id="1076179"/>
    <lineage>
        <taxon>unclassified sequences</taxon>
        <taxon>metagenomes</taxon>
        <taxon>ecological metagenomes</taxon>
    </lineage>
</organism>